<reference evidence="9" key="1">
    <citation type="submission" date="2015-11" db="EMBL/GenBank/DDBJ databases">
        <authorList>
            <person name="Dugat-Bony E."/>
        </authorList>
    </citation>
    <scope>NUCLEOTIDE SEQUENCE [LARGE SCALE GENOMIC DNA]</scope>
    <source>
        <strain evidence="9">Mu292</strain>
    </source>
</reference>
<dbReference type="Proteomes" id="UP000182498">
    <property type="component" value="Unassembled WGS sequence"/>
</dbReference>
<feature type="signal peptide" evidence="6">
    <location>
        <begin position="1"/>
        <end position="30"/>
    </location>
</feature>
<keyword evidence="4 6" id="KW-0732">Signal</keyword>
<accession>A0A0X2NK51</accession>
<evidence type="ECO:0000313" key="8">
    <source>
        <dbReference type="EMBL" id="CUU65129.1"/>
    </source>
</evidence>
<proteinExistence type="inferred from homology"/>
<dbReference type="EMBL" id="FAUH01000002">
    <property type="protein sequence ID" value="CUU65129.1"/>
    <property type="molecule type" value="Genomic_DNA"/>
</dbReference>
<comment type="similarity">
    <text evidence="2">Belongs to the bacterial solute-binding protein 8 family.</text>
</comment>
<dbReference type="GO" id="GO:1901678">
    <property type="term" value="P:iron coordination entity transport"/>
    <property type="evidence" value="ECO:0007669"/>
    <property type="project" value="UniProtKB-ARBA"/>
</dbReference>
<evidence type="ECO:0000256" key="5">
    <source>
        <dbReference type="SAM" id="MobiDB-lite"/>
    </source>
</evidence>
<evidence type="ECO:0000313" key="9">
    <source>
        <dbReference type="Proteomes" id="UP000182498"/>
    </source>
</evidence>
<evidence type="ECO:0000256" key="2">
    <source>
        <dbReference type="ARBA" id="ARBA00008814"/>
    </source>
</evidence>
<evidence type="ECO:0000256" key="1">
    <source>
        <dbReference type="ARBA" id="ARBA00004196"/>
    </source>
</evidence>
<gene>
    <name evidence="8" type="ORF">CVAR292_00444</name>
</gene>
<dbReference type="InterPro" id="IPR002491">
    <property type="entry name" value="ABC_transptr_periplasmic_BD"/>
</dbReference>
<evidence type="ECO:0000259" key="7">
    <source>
        <dbReference type="PROSITE" id="PS50983"/>
    </source>
</evidence>
<evidence type="ECO:0000256" key="4">
    <source>
        <dbReference type="ARBA" id="ARBA00022729"/>
    </source>
</evidence>
<evidence type="ECO:0000256" key="3">
    <source>
        <dbReference type="ARBA" id="ARBA00022448"/>
    </source>
</evidence>
<sequence>MLAPFRRRRSDALRGATTVAAALALTAGLAACSGDSSDDAATGGGSGDGSWPRTVSSLAVENHHLDCTDQMDISTCATEDVEIPEQPQRIVSTAVGLTGSLLAVDAPVVATGGATTGSTADNDEGFFNQWADEARDKGVESLWQLSPDLEKIVTADPDLILVAANGQDTAVPGLEKIQAIGVPVVVLDYVNMDWKDLTTEIGEMTGREADAAARIEEYDERVSEVKASIEDPEQPVSLVLPSADKSGNANYMTAESPQGRVAADLGWELTVPGDDVARTDGPFAGRTDVRQVTAENQDKAFTGHTVLAVDSGIGEDPAEYLKNMPILADTYAVQNDRIFAMPPELFRMDYYSAMAMLNRIDELFVK</sequence>
<dbReference type="SUPFAM" id="SSF53807">
    <property type="entry name" value="Helical backbone' metal receptor"/>
    <property type="match status" value="1"/>
</dbReference>
<dbReference type="GO" id="GO:0030288">
    <property type="term" value="C:outer membrane-bounded periplasmic space"/>
    <property type="evidence" value="ECO:0007669"/>
    <property type="project" value="TreeGrafter"/>
</dbReference>
<dbReference type="InterPro" id="IPR051313">
    <property type="entry name" value="Bact_iron-sidero_bind"/>
</dbReference>
<protein>
    <submittedName>
        <fullName evidence="8">ABC-type Fe2+-enterobactin transport system, periplasmic component</fullName>
    </submittedName>
</protein>
<dbReference type="Gene3D" id="3.40.50.1980">
    <property type="entry name" value="Nitrogenase molybdenum iron protein domain"/>
    <property type="match status" value="2"/>
</dbReference>
<keyword evidence="3" id="KW-0813">Transport</keyword>
<feature type="domain" description="Fe/B12 periplasmic-binding" evidence="7">
    <location>
        <begin position="89"/>
        <end position="366"/>
    </location>
</feature>
<organism evidence="8 9">
    <name type="scientific">Corynebacterium variabile</name>
    <dbReference type="NCBI Taxonomy" id="1727"/>
    <lineage>
        <taxon>Bacteria</taxon>
        <taxon>Bacillati</taxon>
        <taxon>Actinomycetota</taxon>
        <taxon>Actinomycetes</taxon>
        <taxon>Mycobacteriales</taxon>
        <taxon>Corynebacteriaceae</taxon>
        <taxon>Corynebacterium</taxon>
    </lineage>
</organism>
<dbReference type="NCBIfam" id="NF008200">
    <property type="entry name" value="PRK10957.1"/>
    <property type="match status" value="1"/>
</dbReference>
<dbReference type="Pfam" id="PF01497">
    <property type="entry name" value="Peripla_BP_2"/>
    <property type="match status" value="1"/>
</dbReference>
<feature type="region of interest" description="Disordered" evidence="5">
    <location>
        <begin position="34"/>
        <end position="54"/>
    </location>
</feature>
<dbReference type="PANTHER" id="PTHR30532">
    <property type="entry name" value="IRON III DICITRATE-BINDING PERIPLASMIC PROTEIN"/>
    <property type="match status" value="1"/>
</dbReference>
<keyword evidence="9" id="KW-1185">Reference proteome</keyword>
<dbReference type="PROSITE" id="PS51257">
    <property type="entry name" value="PROKAR_LIPOPROTEIN"/>
    <property type="match status" value="1"/>
</dbReference>
<dbReference type="PANTHER" id="PTHR30532:SF24">
    <property type="entry name" value="FERRIC ENTEROBACTIN-BINDING PERIPLASMIC PROTEIN FEPB"/>
    <property type="match status" value="1"/>
</dbReference>
<comment type="subcellular location">
    <subcellularLocation>
        <location evidence="1">Cell envelope</location>
    </subcellularLocation>
</comment>
<name>A0A0X2NK51_9CORY</name>
<dbReference type="OrthoDB" id="9793175at2"/>
<evidence type="ECO:0000256" key="6">
    <source>
        <dbReference type="SAM" id="SignalP"/>
    </source>
</evidence>
<dbReference type="RefSeq" id="WP_073883471.1">
    <property type="nucleotide sequence ID" value="NZ_FAUH01000002.1"/>
</dbReference>
<dbReference type="PROSITE" id="PS50983">
    <property type="entry name" value="FE_B12_PBP"/>
    <property type="match status" value="1"/>
</dbReference>
<feature type="chain" id="PRO_5039343150" evidence="6">
    <location>
        <begin position="31"/>
        <end position="366"/>
    </location>
</feature>
<dbReference type="AlphaFoldDB" id="A0A0X2NK51"/>